<evidence type="ECO:0000313" key="2">
    <source>
        <dbReference type="Proteomes" id="UP000286031"/>
    </source>
</evidence>
<dbReference type="CDD" id="cd13120">
    <property type="entry name" value="BF2867_like_N"/>
    <property type="match status" value="1"/>
</dbReference>
<dbReference type="AlphaFoldDB" id="A0A413EPC4"/>
<gene>
    <name evidence="1" type="ORF">DWV35_14115</name>
</gene>
<sequence>MKESIILKYIWLLSGNFMIAILLAACNGSNIIPDNPDEEIEIIPERSVTFSLGTATRALPVTQLRGESFGVKAYILDNLWAAAGYNAKPDTDWNNVRIDCSDSGVCTYAPIQSWLDNKYYTFFGYYPYNTPGVTVSDANHESTPYIEYRLSANDPTQHQDVMVASTFDCTALNTGQVRMQFSHILFCINIAVNNYRDEAIRLDNVICRFTSPLYSTYRIKMDKSEPDTGGTITNASYLMASSVNVSNTSATGAMNITDADRFLMLIPQRGLQGTISFNVTQGGQTTTKVVEFNDPDTEYRAGYRYTFTLYFVGDAIHLRIIRNNEWNDNNSEIEFD</sequence>
<dbReference type="InterPro" id="IPR025049">
    <property type="entry name" value="Mfa-like_1"/>
</dbReference>
<dbReference type="PROSITE" id="PS51257">
    <property type="entry name" value="PROKAR_LIPOPROTEIN"/>
    <property type="match status" value="1"/>
</dbReference>
<proteinExistence type="predicted"/>
<accession>A0A413EPC4</accession>
<dbReference type="Gene3D" id="2.60.40.2630">
    <property type="match status" value="1"/>
</dbReference>
<dbReference type="Proteomes" id="UP000286031">
    <property type="component" value="Unassembled WGS sequence"/>
</dbReference>
<evidence type="ECO:0000313" key="1">
    <source>
        <dbReference type="EMBL" id="RGX09092.1"/>
    </source>
</evidence>
<protein>
    <submittedName>
        <fullName evidence="1">Fimbrillin family protein</fullName>
    </submittedName>
</protein>
<dbReference type="CDD" id="cd13121">
    <property type="entry name" value="BF2867_like_C"/>
    <property type="match status" value="1"/>
</dbReference>
<dbReference type="InterPro" id="IPR042278">
    <property type="entry name" value="Mfa-like_1_N"/>
</dbReference>
<dbReference type="RefSeq" id="WP_117514945.1">
    <property type="nucleotide sequence ID" value="NZ_JADMVQ010000010.1"/>
</dbReference>
<dbReference type="Gene3D" id="2.60.40.2620">
    <property type="entry name" value="Fimbrillin-like"/>
    <property type="match status" value="1"/>
</dbReference>
<dbReference type="Pfam" id="PF13149">
    <property type="entry name" value="Mfa_like_1"/>
    <property type="match status" value="1"/>
</dbReference>
<organism evidence="1 2">
    <name type="scientific">Bacteroides ovatus</name>
    <dbReference type="NCBI Taxonomy" id="28116"/>
    <lineage>
        <taxon>Bacteria</taxon>
        <taxon>Pseudomonadati</taxon>
        <taxon>Bacteroidota</taxon>
        <taxon>Bacteroidia</taxon>
        <taxon>Bacteroidales</taxon>
        <taxon>Bacteroidaceae</taxon>
        <taxon>Bacteroides</taxon>
    </lineage>
</organism>
<name>A0A413EPC4_BACOV</name>
<comment type="caution">
    <text evidence="1">The sequence shown here is derived from an EMBL/GenBank/DDBJ whole genome shotgun (WGS) entry which is preliminary data.</text>
</comment>
<reference evidence="1 2" key="1">
    <citation type="submission" date="2018-08" db="EMBL/GenBank/DDBJ databases">
        <title>A genome reference for cultivated species of the human gut microbiota.</title>
        <authorList>
            <person name="Zou Y."/>
            <person name="Xue W."/>
            <person name="Luo G."/>
        </authorList>
    </citation>
    <scope>NUCLEOTIDE SEQUENCE [LARGE SCALE GENOMIC DNA]</scope>
    <source>
        <strain evidence="1 2">AF04-46</strain>
    </source>
</reference>
<dbReference type="EMBL" id="QSBI01000017">
    <property type="protein sequence ID" value="RGX09092.1"/>
    <property type="molecule type" value="Genomic_DNA"/>
</dbReference>